<keyword evidence="5" id="KW-1185">Reference proteome</keyword>
<dbReference type="PANTHER" id="PTHR34295:SF1">
    <property type="entry name" value="BIOTIN TRANSPORTER BIOY"/>
    <property type="match status" value="1"/>
</dbReference>
<proteinExistence type="inferred from homology"/>
<dbReference type="GO" id="GO:0015225">
    <property type="term" value="F:biotin transmembrane transporter activity"/>
    <property type="evidence" value="ECO:0007669"/>
    <property type="project" value="UniProtKB-UniRule"/>
</dbReference>
<dbReference type="GO" id="GO:0005886">
    <property type="term" value="C:plasma membrane"/>
    <property type="evidence" value="ECO:0007669"/>
    <property type="project" value="UniProtKB-SubCell"/>
</dbReference>
<gene>
    <name evidence="4" type="ORF">FGL98_01310</name>
</gene>
<dbReference type="Proteomes" id="UP000320244">
    <property type="component" value="Unassembled WGS sequence"/>
</dbReference>
<accession>A0A563E9W7</accession>
<protein>
    <recommendedName>
        <fullName evidence="2">Biotin transporter</fullName>
    </recommendedName>
</protein>
<dbReference type="EMBL" id="VCQV01000001">
    <property type="protein sequence ID" value="TWP39052.1"/>
    <property type="molecule type" value="Genomic_DNA"/>
</dbReference>
<dbReference type="PANTHER" id="PTHR34295">
    <property type="entry name" value="BIOTIN TRANSPORTER BIOY"/>
    <property type="match status" value="1"/>
</dbReference>
<dbReference type="AlphaFoldDB" id="A0A563E9W7"/>
<dbReference type="Gene3D" id="1.10.1760.20">
    <property type="match status" value="1"/>
</dbReference>
<evidence type="ECO:0000256" key="2">
    <source>
        <dbReference type="PIRNR" id="PIRNR016661"/>
    </source>
</evidence>
<keyword evidence="2" id="KW-0813">Transport</keyword>
<comment type="similarity">
    <text evidence="1 2">Belongs to the BioY family.</text>
</comment>
<evidence type="ECO:0000256" key="3">
    <source>
        <dbReference type="SAM" id="Phobius"/>
    </source>
</evidence>
<feature type="transmembrane region" description="Helical" evidence="3">
    <location>
        <begin position="24"/>
        <end position="42"/>
    </location>
</feature>
<keyword evidence="3" id="KW-1133">Transmembrane helix</keyword>
<keyword evidence="2 3" id="KW-0472">Membrane</keyword>
<keyword evidence="2" id="KW-1003">Cell membrane</keyword>
<sequence>MSTATLPASPVLGDLLPGTRVRDAALVLSGTAFLAVAAQLAIPLWFTPVPLSLATFAVLLNGAALGPARGGLSVLLYAVLGLVGVPVFADHATGWAFASFGYVLGYLPAALTVGMLARRRADRSLGATIGMGCVGAVIVYAVGVPWLMGFAHVDLLTGLKLGAFPFLAGDAIKAVVVALLLPATWKVIDKAGSRTS</sequence>
<dbReference type="PIRSF" id="PIRSF016661">
    <property type="entry name" value="BioY"/>
    <property type="match status" value="1"/>
</dbReference>
<keyword evidence="3" id="KW-0812">Transmembrane</keyword>
<name>A0A563E9W7_9MICO</name>
<comment type="caution">
    <text evidence="4">The sequence shown here is derived from an EMBL/GenBank/DDBJ whole genome shotgun (WGS) entry which is preliminary data.</text>
</comment>
<dbReference type="InterPro" id="IPR003784">
    <property type="entry name" value="BioY"/>
</dbReference>
<reference evidence="4 5" key="1">
    <citation type="submission" date="2019-05" db="EMBL/GenBank/DDBJ databases">
        <authorList>
            <person name="Lee S.D."/>
        </authorList>
    </citation>
    <scope>NUCLEOTIDE SEQUENCE [LARGE SCALE GENOMIC DNA]</scope>
    <source>
        <strain evidence="4 5">C5-26</strain>
    </source>
</reference>
<organism evidence="4 5">
    <name type="scientific">Leekyejoonella antrihumi</name>
    <dbReference type="NCBI Taxonomy" id="1660198"/>
    <lineage>
        <taxon>Bacteria</taxon>
        <taxon>Bacillati</taxon>
        <taxon>Actinomycetota</taxon>
        <taxon>Actinomycetes</taxon>
        <taxon>Micrococcales</taxon>
        <taxon>Dermacoccaceae</taxon>
        <taxon>Leekyejoonella</taxon>
    </lineage>
</organism>
<evidence type="ECO:0000313" key="4">
    <source>
        <dbReference type="EMBL" id="TWP39052.1"/>
    </source>
</evidence>
<dbReference type="OrthoDB" id="1496139at2"/>
<feature type="transmembrane region" description="Helical" evidence="3">
    <location>
        <begin position="129"/>
        <end position="151"/>
    </location>
</feature>
<evidence type="ECO:0000313" key="5">
    <source>
        <dbReference type="Proteomes" id="UP000320244"/>
    </source>
</evidence>
<feature type="transmembrane region" description="Helical" evidence="3">
    <location>
        <begin position="95"/>
        <end position="117"/>
    </location>
</feature>
<feature type="transmembrane region" description="Helical" evidence="3">
    <location>
        <begin position="171"/>
        <end position="188"/>
    </location>
</feature>
<dbReference type="RefSeq" id="WP_146314833.1">
    <property type="nucleotide sequence ID" value="NZ_VCQV01000001.1"/>
</dbReference>
<evidence type="ECO:0000256" key="1">
    <source>
        <dbReference type="ARBA" id="ARBA00010692"/>
    </source>
</evidence>
<comment type="subcellular location">
    <subcellularLocation>
        <location evidence="2">Cell membrane</location>
        <topology evidence="2">Multi-pass membrane protein</topology>
    </subcellularLocation>
</comment>
<dbReference type="Pfam" id="PF02632">
    <property type="entry name" value="BioY"/>
    <property type="match status" value="1"/>
</dbReference>
<reference evidence="4 5" key="2">
    <citation type="submission" date="2019-08" db="EMBL/GenBank/DDBJ databases">
        <title>Jejuicoccus antrihumi gen. nov., sp. nov., a new member of the family Dermacoccaceae isolated from a cave.</title>
        <authorList>
            <person name="Schumann P."/>
            <person name="Kim I.S."/>
        </authorList>
    </citation>
    <scope>NUCLEOTIDE SEQUENCE [LARGE SCALE GENOMIC DNA]</scope>
    <source>
        <strain evidence="4 5">C5-26</strain>
    </source>
</reference>